<evidence type="ECO:0000259" key="4">
    <source>
        <dbReference type="PROSITE" id="PS50056"/>
    </source>
</evidence>
<evidence type="ECO:0000259" key="3">
    <source>
        <dbReference type="PROSITE" id="PS50055"/>
    </source>
</evidence>
<dbReference type="PANTHER" id="PTHR19134">
    <property type="entry name" value="RECEPTOR-TYPE TYROSINE-PROTEIN PHOSPHATASE"/>
    <property type="match status" value="1"/>
</dbReference>
<comment type="caution">
    <text evidence="5">The sequence shown here is derived from an EMBL/GenBank/DDBJ whole genome shotgun (WGS) entry which is preliminary data.</text>
</comment>
<dbReference type="SMART" id="SM00194">
    <property type="entry name" value="PTPc"/>
    <property type="match status" value="1"/>
</dbReference>
<name>A0AAV5QL87_9ASCO</name>
<dbReference type="InterPro" id="IPR029021">
    <property type="entry name" value="Prot-tyrosine_phosphatase-like"/>
</dbReference>
<dbReference type="Gene3D" id="3.90.190.10">
    <property type="entry name" value="Protein tyrosine phosphatase superfamily"/>
    <property type="match status" value="1"/>
</dbReference>
<dbReference type="SMART" id="SM00404">
    <property type="entry name" value="PTPc_motif"/>
    <property type="match status" value="1"/>
</dbReference>
<sequence>MKSPHLIPRILSNISFSQSDDGETLDSSKSLANDTTNDGSGRSKLMNAPDIVKETTKNIKNWLETDSPKPQGKISTVIPWYLQQATKDLADNFETIKGLEDQRIHEGVVLGNKSPWSLSDGVHKDNGLRNRYSNVLPWDKNRVKLPVMGMSSQFSDYINASHIKLSIPQISKFKRYYIATQGPIETTVPHFWQMCYNESDPADDSKPIIIVMVTPLVEGTREKCYQYWPDQKLYDEISLDSENPYDEGFKCSLSLCFKKSEAFDSYTVTELTLAPKIRKHGSPFEVSGYKPKKVYHFYYHQWSDFSKPDGYATINEISNKVWKINGENCLGKFNTNPVYVHCSAGVGRTGTFMTLDYLLNCCDIFVTPTTENVWEKDFDSKPDPINEIVQNLRQQRMMSVQSRTQYLFIYDTAEAVYKKKIEEKNNV</sequence>
<dbReference type="RefSeq" id="XP_064852295.1">
    <property type="nucleotide sequence ID" value="XM_064996223.1"/>
</dbReference>
<feature type="domain" description="Tyrosine specific protein phosphatases" evidence="4">
    <location>
        <begin position="308"/>
        <end position="407"/>
    </location>
</feature>
<dbReference type="InterPro" id="IPR000242">
    <property type="entry name" value="PTP_cat"/>
</dbReference>
<proteinExistence type="inferred from homology"/>
<dbReference type="PRINTS" id="PR00700">
    <property type="entry name" value="PRTYPHPHTASE"/>
</dbReference>
<dbReference type="PROSITE" id="PS50055">
    <property type="entry name" value="TYR_PHOSPHATASE_PTP"/>
    <property type="match status" value="1"/>
</dbReference>
<dbReference type="GO" id="GO:0004725">
    <property type="term" value="F:protein tyrosine phosphatase activity"/>
    <property type="evidence" value="ECO:0007669"/>
    <property type="project" value="InterPro"/>
</dbReference>
<gene>
    <name evidence="5" type="ORF">DASC09_026200</name>
</gene>
<dbReference type="GeneID" id="90073274"/>
<dbReference type="AlphaFoldDB" id="A0AAV5QL87"/>
<dbReference type="CDD" id="cd18533">
    <property type="entry name" value="PTP_fungal"/>
    <property type="match status" value="1"/>
</dbReference>
<evidence type="ECO:0000313" key="5">
    <source>
        <dbReference type="EMBL" id="GMM35295.1"/>
    </source>
</evidence>
<evidence type="ECO:0000256" key="2">
    <source>
        <dbReference type="SAM" id="MobiDB-lite"/>
    </source>
</evidence>
<comment type="similarity">
    <text evidence="1">Belongs to the protein-tyrosine phosphatase family. Non-receptor class subfamily.</text>
</comment>
<dbReference type="InterPro" id="IPR003595">
    <property type="entry name" value="Tyr_Pase_cat"/>
</dbReference>
<accession>A0AAV5QL87</accession>
<dbReference type="Pfam" id="PF00102">
    <property type="entry name" value="Y_phosphatase"/>
    <property type="match status" value="1"/>
</dbReference>
<feature type="region of interest" description="Disordered" evidence="2">
    <location>
        <begin position="18"/>
        <end position="47"/>
    </location>
</feature>
<keyword evidence="6" id="KW-1185">Reference proteome</keyword>
<dbReference type="Proteomes" id="UP001360560">
    <property type="component" value="Unassembled WGS sequence"/>
</dbReference>
<dbReference type="EMBL" id="BTFZ01000006">
    <property type="protein sequence ID" value="GMM35295.1"/>
    <property type="molecule type" value="Genomic_DNA"/>
</dbReference>
<organism evidence="5 6">
    <name type="scientific">Saccharomycopsis crataegensis</name>
    <dbReference type="NCBI Taxonomy" id="43959"/>
    <lineage>
        <taxon>Eukaryota</taxon>
        <taxon>Fungi</taxon>
        <taxon>Dikarya</taxon>
        <taxon>Ascomycota</taxon>
        <taxon>Saccharomycotina</taxon>
        <taxon>Saccharomycetes</taxon>
        <taxon>Saccharomycopsidaceae</taxon>
        <taxon>Saccharomycopsis</taxon>
    </lineage>
</organism>
<dbReference type="SUPFAM" id="SSF52799">
    <property type="entry name" value="(Phosphotyrosine protein) phosphatases II"/>
    <property type="match status" value="1"/>
</dbReference>
<protein>
    <submittedName>
        <fullName evidence="5">Tyrosine protein phosphatase</fullName>
    </submittedName>
</protein>
<evidence type="ECO:0000256" key="1">
    <source>
        <dbReference type="ARBA" id="ARBA00009649"/>
    </source>
</evidence>
<dbReference type="InterPro" id="IPR050348">
    <property type="entry name" value="Protein-Tyr_Phosphatase"/>
</dbReference>
<dbReference type="InterPro" id="IPR016130">
    <property type="entry name" value="Tyr_Pase_AS"/>
</dbReference>
<dbReference type="PROSITE" id="PS00383">
    <property type="entry name" value="TYR_PHOSPHATASE_1"/>
    <property type="match status" value="1"/>
</dbReference>
<reference evidence="5 6" key="1">
    <citation type="journal article" date="2023" name="Elife">
        <title>Identification of key yeast species and microbe-microbe interactions impacting larval growth of Drosophila in the wild.</title>
        <authorList>
            <person name="Mure A."/>
            <person name="Sugiura Y."/>
            <person name="Maeda R."/>
            <person name="Honda K."/>
            <person name="Sakurai N."/>
            <person name="Takahashi Y."/>
            <person name="Watada M."/>
            <person name="Katoh T."/>
            <person name="Gotoh A."/>
            <person name="Gotoh Y."/>
            <person name="Taniguchi I."/>
            <person name="Nakamura K."/>
            <person name="Hayashi T."/>
            <person name="Katayama T."/>
            <person name="Uemura T."/>
            <person name="Hattori Y."/>
        </authorList>
    </citation>
    <scope>NUCLEOTIDE SEQUENCE [LARGE SCALE GENOMIC DNA]</scope>
    <source>
        <strain evidence="5 6">SC-9</strain>
    </source>
</reference>
<dbReference type="PANTHER" id="PTHR19134:SF449">
    <property type="entry name" value="TYROSINE-PROTEIN PHOSPHATASE 1"/>
    <property type="match status" value="1"/>
</dbReference>
<evidence type="ECO:0000313" key="6">
    <source>
        <dbReference type="Proteomes" id="UP001360560"/>
    </source>
</evidence>
<dbReference type="InterPro" id="IPR000387">
    <property type="entry name" value="Tyr_Pase_dom"/>
</dbReference>
<feature type="compositionally biased region" description="Polar residues" evidence="2">
    <location>
        <begin position="18"/>
        <end position="40"/>
    </location>
</feature>
<feature type="domain" description="Tyrosine-protein phosphatase" evidence="3">
    <location>
        <begin position="89"/>
        <end position="416"/>
    </location>
</feature>
<dbReference type="PROSITE" id="PS50056">
    <property type="entry name" value="TYR_PHOSPHATASE_2"/>
    <property type="match status" value="1"/>
</dbReference>